<evidence type="ECO:0000259" key="8">
    <source>
        <dbReference type="PROSITE" id="PS51873"/>
    </source>
</evidence>
<reference evidence="9" key="1">
    <citation type="journal article" date="2020" name="Nature">
        <title>Giant virus diversity and host interactions through global metagenomics.</title>
        <authorList>
            <person name="Schulz F."/>
            <person name="Roux S."/>
            <person name="Paez-Espino D."/>
            <person name="Jungbluth S."/>
            <person name="Walsh D.A."/>
            <person name="Denef V.J."/>
            <person name="McMahon K.D."/>
            <person name="Konstantinidis K.T."/>
            <person name="Eloe-Fadrosh E.A."/>
            <person name="Kyrpides N.C."/>
            <person name="Woyke T."/>
        </authorList>
    </citation>
    <scope>NUCLEOTIDE SEQUENCE</scope>
    <source>
        <strain evidence="9">GVMAG-M-3300023184-51</strain>
    </source>
</reference>
<dbReference type="PROSITE" id="PS51873">
    <property type="entry name" value="TRIAD"/>
    <property type="match status" value="1"/>
</dbReference>
<evidence type="ECO:0000256" key="4">
    <source>
        <dbReference type="ARBA" id="ARBA00022737"/>
    </source>
</evidence>
<dbReference type="AlphaFoldDB" id="A0A6C0I752"/>
<sequence>MSINTEIIKDKLCDDFPQLFVKNIVSTLKANNNSYIATYYNLESSLKSSLLPLKKTEVKKKRIIIDEVENSELKELFKSFDAIKQQTIDCTCCYSDNKFEDLGQCTNGHLLCKQCIKTHAENTIYQNLSHKITCISCNEKCFGLIDDSLLEQILDPRVLAEYNNLKNLAEIKELCVDDINIKMCQHCNAGSDIGDSDQSLLICMECFKDTCLKCNQVAHPGKECYSLGKVAGNIRHNIEDKMTETMIIHCPGCNKSLFKNEGCNKVTCVCGINICYMCKQIVTKSVGYTHFCRTHDCKDSECNKCHLWEKDATKILLSALNTEYNDATKLLIDKLL</sequence>
<dbReference type="Gene3D" id="1.20.120.1750">
    <property type="match status" value="1"/>
</dbReference>
<feature type="domain" description="RING-type" evidence="8">
    <location>
        <begin position="86"/>
        <end position="301"/>
    </location>
</feature>
<dbReference type="Pfam" id="PF26200">
    <property type="entry name" value="Rcat_RNF216"/>
    <property type="match status" value="1"/>
</dbReference>
<keyword evidence="7" id="KW-0862">Zinc</keyword>
<dbReference type="PANTHER" id="PTHR22770:SF47">
    <property type="entry name" value="E3 UBIQUITIN-PROTEIN LIGASE RNF216"/>
    <property type="match status" value="1"/>
</dbReference>
<keyword evidence="2" id="KW-0808">Transferase</keyword>
<evidence type="ECO:0000256" key="1">
    <source>
        <dbReference type="ARBA" id="ARBA00004906"/>
    </source>
</evidence>
<dbReference type="InterPro" id="IPR013083">
    <property type="entry name" value="Znf_RING/FYVE/PHD"/>
</dbReference>
<accession>A0A6C0I752</accession>
<organism evidence="9">
    <name type="scientific">viral metagenome</name>
    <dbReference type="NCBI Taxonomy" id="1070528"/>
    <lineage>
        <taxon>unclassified sequences</taxon>
        <taxon>metagenomes</taxon>
        <taxon>organismal metagenomes</taxon>
    </lineage>
</organism>
<keyword evidence="4" id="KW-0677">Repeat</keyword>
<keyword evidence="3" id="KW-0479">Metal-binding</keyword>
<dbReference type="GO" id="GO:0016740">
    <property type="term" value="F:transferase activity"/>
    <property type="evidence" value="ECO:0007669"/>
    <property type="project" value="UniProtKB-KW"/>
</dbReference>
<dbReference type="InterPro" id="IPR051628">
    <property type="entry name" value="LUBAC_E3_Ligases"/>
</dbReference>
<dbReference type="PANTHER" id="PTHR22770">
    <property type="entry name" value="UBIQUITIN CONJUGATING ENZYME 7 INTERACTING PROTEIN-RELATED"/>
    <property type="match status" value="1"/>
</dbReference>
<dbReference type="InterPro" id="IPR044066">
    <property type="entry name" value="TRIAD_supradom"/>
</dbReference>
<evidence type="ECO:0000256" key="7">
    <source>
        <dbReference type="ARBA" id="ARBA00022833"/>
    </source>
</evidence>
<dbReference type="SUPFAM" id="SSF57850">
    <property type="entry name" value="RING/U-box"/>
    <property type="match status" value="1"/>
</dbReference>
<protein>
    <recommendedName>
        <fullName evidence="8">RING-type domain-containing protein</fullName>
    </recommendedName>
</protein>
<comment type="pathway">
    <text evidence="1">Protein modification; protein ubiquitination.</text>
</comment>
<dbReference type="InterPro" id="IPR047544">
    <property type="entry name" value="RING-HC_RBR_RNF216"/>
</dbReference>
<name>A0A6C0I752_9ZZZZ</name>
<evidence type="ECO:0000313" key="9">
    <source>
        <dbReference type="EMBL" id="QHT88838.1"/>
    </source>
</evidence>
<dbReference type="EMBL" id="MN740124">
    <property type="protein sequence ID" value="QHT88838.1"/>
    <property type="molecule type" value="Genomic_DNA"/>
</dbReference>
<keyword evidence="6" id="KW-0833">Ubl conjugation pathway</keyword>
<dbReference type="GO" id="GO:0008270">
    <property type="term" value="F:zinc ion binding"/>
    <property type="evidence" value="ECO:0007669"/>
    <property type="project" value="UniProtKB-KW"/>
</dbReference>
<evidence type="ECO:0000256" key="2">
    <source>
        <dbReference type="ARBA" id="ARBA00022679"/>
    </source>
</evidence>
<proteinExistence type="predicted"/>
<evidence type="ECO:0000256" key="6">
    <source>
        <dbReference type="ARBA" id="ARBA00022786"/>
    </source>
</evidence>
<evidence type="ECO:0000256" key="3">
    <source>
        <dbReference type="ARBA" id="ARBA00022723"/>
    </source>
</evidence>
<dbReference type="Gene3D" id="3.30.40.10">
    <property type="entry name" value="Zinc/RING finger domain, C3HC4 (zinc finger)"/>
    <property type="match status" value="1"/>
</dbReference>
<keyword evidence="5" id="KW-0863">Zinc-finger</keyword>
<evidence type="ECO:0000256" key="5">
    <source>
        <dbReference type="ARBA" id="ARBA00022771"/>
    </source>
</evidence>
<dbReference type="Pfam" id="PF26191">
    <property type="entry name" value="RING-HC_RBR_RNF216"/>
    <property type="match status" value="1"/>
</dbReference>